<evidence type="ECO:0000313" key="3">
    <source>
        <dbReference type="Proteomes" id="UP000076761"/>
    </source>
</evidence>
<dbReference type="AlphaFoldDB" id="A0A165Q234"/>
<evidence type="ECO:0008006" key="4">
    <source>
        <dbReference type="Google" id="ProtNLM"/>
    </source>
</evidence>
<dbReference type="OrthoDB" id="2269034at2759"/>
<dbReference type="Proteomes" id="UP000076761">
    <property type="component" value="Unassembled WGS sequence"/>
</dbReference>
<protein>
    <recommendedName>
        <fullName evidence="4">F-box domain-containing protein</fullName>
    </recommendedName>
</protein>
<dbReference type="EMBL" id="KV425602">
    <property type="protein sequence ID" value="KZT21811.1"/>
    <property type="molecule type" value="Genomic_DNA"/>
</dbReference>
<evidence type="ECO:0000313" key="2">
    <source>
        <dbReference type="EMBL" id="KZT21811.1"/>
    </source>
</evidence>
<evidence type="ECO:0000256" key="1">
    <source>
        <dbReference type="SAM" id="MobiDB-lite"/>
    </source>
</evidence>
<name>A0A165Q234_9AGAM</name>
<organism evidence="2 3">
    <name type="scientific">Neolentinus lepideus HHB14362 ss-1</name>
    <dbReference type="NCBI Taxonomy" id="1314782"/>
    <lineage>
        <taxon>Eukaryota</taxon>
        <taxon>Fungi</taxon>
        <taxon>Dikarya</taxon>
        <taxon>Basidiomycota</taxon>
        <taxon>Agaricomycotina</taxon>
        <taxon>Agaricomycetes</taxon>
        <taxon>Gloeophyllales</taxon>
        <taxon>Gloeophyllaceae</taxon>
        <taxon>Neolentinus</taxon>
    </lineage>
</organism>
<proteinExistence type="predicted"/>
<dbReference type="InParanoid" id="A0A165Q234"/>
<keyword evidence="3" id="KW-1185">Reference proteome</keyword>
<feature type="region of interest" description="Disordered" evidence="1">
    <location>
        <begin position="378"/>
        <end position="401"/>
    </location>
</feature>
<gene>
    <name evidence="2" type="ORF">NEOLEDRAFT_721213</name>
</gene>
<accession>A0A165Q234</accession>
<sequence length="401" mass="45019">MWRQVCGYWRQIVNETPSLWTRVPLTRPCHIKTTMERSRGFPLTVIDWIDDGNRRKRGRLADFIWLYGIPGLHIGASEEDLKSAHEALRGMLPALTTRQETSARRDATRASAQPSWQSLSLTNTGTSAENANSLLIPISQTFLNRLLEFEATGFALQSYQNFLVPSLTSLSLTGPNTAADASQMLAVLGTLTKLQRLELLDAIRPNQSHRLNYLAVHAGKKKAELHHLRYLRVRGSFMSCSPLIATLSLPVDATLHLDFHDHGHDYAFWALPPFHFKPVAEQIRMMSKGSRLRKLSISSSRDSTRGHTKCLTFSVWAHRARPGLDELTPLIQLSVWDDEPCSHEVIKMICDALASDDIEYMQVDADMTLQDWTQRFGRRQGERSAIPSSSASYAGGGRGSI</sequence>
<feature type="region of interest" description="Disordered" evidence="1">
    <location>
        <begin position="98"/>
        <end position="120"/>
    </location>
</feature>
<reference evidence="2 3" key="1">
    <citation type="journal article" date="2016" name="Mol. Biol. Evol.">
        <title>Comparative Genomics of Early-Diverging Mushroom-Forming Fungi Provides Insights into the Origins of Lignocellulose Decay Capabilities.</title>
        <authorList>
            <person name="Nagy L.G."/>
            <person name="Riley R."/>
            <person name="Tritt A."/>
            <person name="Adam C."/>
            <person name="Daum C."/>
            <person name="Floudas D."/>
            <person name="Sun H."/>
            <person name="Yadav J.S."/>
            <person name="Pangilinan J."/>
            <person name="Larsson K.H."/>
            <person name="Matsuura K."/>
            <person name="Barry K."/>
            <person name="Labutti K."/>
            <person name="Kuo R."/>
            <person name="Ohm R.A."/>
            <person name="Bhattacharya S.S."/>
            <person name="Shirouzu T."/>
            <person name="Yoshinaga Y."/>
            <person name="Martin F.M."/>
            <person name="Grigoriev I.V."/>
            <person name="Hibbett D.S."/>
        </authorList>
    </citation>
    <scope>NUCLEOTIDE SEQUENCE [LARGE SCALE GENOMIC DNA]</scope>
    <source>
        <strain evidence="2 3">HHB14362 ss-1</strain>
    </source>
</reference>
<feature type="compositionally biased region" description="Low complexity" evidence="1">
    <location>
        <begin position="384"/>
        <end position="393"/>
    </location>
</feature>